<comment type="caution">
    <text evidence="1">The sequence shown here is derived from an EMBL/GenBank/DDBJ whole genome shotgun (WGS) entry which is preliminary data.</text>
</comment>
<protein>
    <submittedName>
        <fullName evidence="1">Aromatic prenyltransferase (DMATS family)</fullName>
    </submittedName>
</protein>
<dbReference type="Proteomes" id="UP001177260">
    <property type="component" value="Unassembled WGS sequence"/>
</dbReference>
<evidence type="ECO:0000313" key="2">
    <source>
        <dbReference type="Proteomes" id="UP001177260"/>
    </source>
</evidence>
<evidence type="ECO:0000313" key="1">
    <source>
        <dbReference type="EMBL" id="KAK1145516.1"/>
    </source>
</evidence>
<dbReference type="EMBL" id="JAOPJF010000023">
    <property type="protein sequence ID" value="KAK1145516.1"/>
    <property type="molecule type" value="Genomic_DNA"/>
</dbReference>
<sequence length="418" mass="46408">MQATAMPPEDDCHHTKQGQYIEYWTQYIRSVMAPLLQAAGSYSPADQESHLQFMDELAAPNLGPLPTEPHAPYTPPASVVGSPFDPSINMAASGKAKVRFDFDIVGPAQRAGHDPFAEYVARETALHIASKAGSDTQWMKSLIEALFLSPEETQVAVANMPANISVPPLSIGFDFDGSQRTMKCYIPAVRKSMATGLPSKDLFFGALRRLEPMGARLAPGLDLLENYLTTTPNDVRLMLLGFDCLDPIIHPETRVKCYLHTRSNAFDVLRDVMTLGGRLDDQTARTRVETLRAIWSIVRNEPDDAHMDESWSKPDRVDWTGYSGLLVTVEISPGEAFPDTKVYVPVFQYADTAKEIELNVERMLQKLGNEWGLTGRYRETMQKIFGPEDYGQTYVSFTYSKSKGGANDASFAHLDDGQ</sequence>
<accession>A0ACC3B5I4</accession>
<organism evidence="1 2">
    <name type="scientific">Aspergillus melleus</name>
    <dbReference type="NCBI Taxonomy" id="138277"/>
    <lineage>
        <taxon>Eukaryota</taxon>
        <taxon>Fungi</taxon>
        <taxon>Dikarya</taxon>
        <taxon>Ascomycota</taxon>
        <taxon>Pezizomycotina</taxon>
        <taxon>Eurotiomycetes</taxon>
        <taxon>Eurotiomycetidae</taxon>
        <taxon>Eurotiales</taxon>
        <taxon>Aspergillaceae</taxon>
        <taxon>Aspergillus</taxon>
        <taxon>Aspergillus subgen. Circumdati</taxon>
    </lineage>
</organism>
<name>A0ACC3B5I4_9EURO</name>
<proteinExistence type="predicted"/>
<keyword evidence="2" id="KW-1185">Reference proteome</keyword>
<gene>
    <name evidence="1" type="ORF">N8T08_004074</name>
</gene>
<reference evidence="1 2" key="1">
    <citation type="journal article" date="2023" name="ACS Omega">
        <title>Identification of the Neoaspergillic Acid Biosynthesis Gene Cluster by Establishing an In Vitro CRISPR-Ribonucleoprotein Genetic System in Aspergillus melleus.</title>
        <authorList>
            <person name="Yuan B."/>
            <person name="Grau M.F."/>
            <person name="Murata R.M."/>
            <person name="Torok T."/>
            <person name="Venkateswaran K."/>
            <person name="Stajich J.E."/>
            <person name="Wang C.C.C."/>
        </authorList>
    </citation>
    <scope>NUCLEOTIDE SEQUENCE [LARGE SCALE GENOMIC DNA]</scope>
    <source>
        <strain evidence="1 2">IMV 1140</strain>
    </source>
</reference>